<evidence type="ECO:0000313" key="3">
    <source>
        <dbReference type="Proteomes" id="UP000198983"/>
    </source>
</evidence>
<keyword evidence="3" id="KW-1185">Reference proteome</keyword>
<feature type="transmembrane region" description="Helical" evidence="1">
    <location>
        <begin position="93"/>
        <end position="110"/>
    </location>
</feature>
<dbReference type="RefSeq" id="WP_092656366.1">
    <property type="nucleotide sequence ID" value="NZ_LT629732.1"/>
</dbReference>
<accession>A0A1H1YEW6</accession>
<feature type="transmembrane region" description="Helical" evidence="1">
    <location>
        <begin position="68"/>
        <end position="87"/>
    </location>
</feature>
<evidence type="ECO:0000256" key="1">
    <source>
        <dbReference type="SAM" id="Phobius"/>
    </source>
</evidence>
<feature type="transmembrane region" description="Helical" evidence="1">
    <location>
        <begin position="34"/>
        <end position="56"/>
    </location>
</feature>
<keyword evidence="1" id="KW-0812">Transmembrane</keyword>
<organism evidence="2 3">
    <name type="scientific">Actinopolymorpha singaporensis</name>
    <dbReference type="NCBI Taxonomy" id="117157"/>
    <lineage>
        <taxon>Bacteria</taxon>
        <taxon>Bacillati</taxon>
        <taxon>Actinomycetota</taxon>
        <taxon>Actinomycetes</taxon>
        <taxon>Propionibacteriales</taxon>
        <taxon>Actinopolymorphaceae</taxon>
        <taxon>Actinopolymorpha</taxon>
    </lineage>
</organism>
<evidence type="ECO:0000313" key="2">
    <source>
        <dbReference type="EMBL" id="SDT20068.1"/>
    </source>
</evidence>
<dbReference type="EMBL" id="LT629732">
    <property type="protein sequence ID" value="SDT20068.1"/>
    <property type="molecule type" value="Genomic_DNA"/>
</dbReference>
<protein>
    <recommendedName>
        <fullName evidence="4">Integral membrane protein</fullName>
    </recommendedName>
</protein>
<dbReference type="STRING" id="117157.SAMN04489717_5459"/>
<gene>
    <name evidence="2" type="ORF">SAMN04489717_5459</name>
</gene>
<dbReference type="AlphaFoldDB" id="A0A1H1YEW6"/>
<reference evidence="2 3" key="1">
    <citation type="submission" date="2016-10" db="EMBL/GenBank/DDBJ databases">
        <authorList>
            <person name="de Groot N.N."/>
        </authorList>
    </citation>
    <scope>NUCLEOTIDE SEQUENCE [LARGE SCALE GENOMIC DNA]</scope>
    <source>
        <strain evidence="2 3">DSM 22024</strain>
    </source>
</reference>
<dbReference type="Proteomes" id="UP000198983">
    <property type="component" value="Chromosome I"/>
</dbReference>
<name>A0A1H1YEW6_9ACTN</name>
<sequence>MIGPLAVAVMVVALAFAVLALGSAALNRLPGTLQVGGAALVELLALVQLVGVIVQLVRGDRPAEFATFLAYMVVSVLVMPVAVLWAAAERNRWSSLVLGVGGLVVVVLVLRMQQVWTGA</sequence>
<proteinExistence type="predicted"/>
<keyword evidence="1" id="KW-1133">Transmembrane helix</keyword>
<keyword evidence="1" id="KW-0472">Membrane</keyword>
<evidence type="ECO:0008006" key="4">
    <source>
        <dbReference type="Google" id="ProtNLM"/>
    </source>
</evidence>